<sequence length="150" mass="16978">MMIGLDRTDRRIVETLAHDARLPMGELANRVGVSRRHCRVRLRALESRGIIRGYHLQLEEKALGPHVDAFVRIGLPLNEHGARDALESVLLDLPEVLEAHLVTGETDYLARVRADKVDTLTHLITERLARLCPNTQLRTSLIVRTLKRAN</sequence>
<protein>
    <submittedName>
        <fullName evidence="5">AsnC family transcriptional regulator</fullName>
    </submittedName>
</protein>
<comment type="caution">
    <text evidence="5">The sequence shown here is derived from an EMBL/GenBank/DDBJ whole genome shotgun (WGS) entry which is preliminary data.</text>
</comment>
<dbReference type="AlphaFoldDB" id="A0A8S8X8F5"/>
<dbReference type="SUPFAM" id="SSF46785">
    <property type="entry name" value="Winged helix' DNA-binding domain"/>
    <property type="match status" value="1"/>
</dbReference>
<dbReference type="Pfam" id="PF13412">
    <property type="entry name" value="HTH_24"/>
    <property type="match status" value="1"/>
</dbReference>
<dbReference type="InterPro" id="IPR019887">
    <property type="entry name" value="Tscrpt_reg_AsnC/Lrp_C"/>
</dbReference>
<dbReference type="SMART" id="SM00344">
    <property type="entry name" value="HTH_ASNC"/>
    <property type="match status" value="1"/>
</dbReference>
<dbReference type="SUPFAM" id="SSF54909">
    <property type="entry name" value="Dimeric alpha+beta barrel"/>
    <property type="match status" value="1"/>
</dbReference>
<dbReference type="GO" id="GO:0005829">
    <property type="term" value="C:cytosol"/>
    <property type="evidence" value="ECO:0007669"/>
    <property type="project" value="TreeGrafter"/>
</dbReference>
<reference evidence="5" key="1">
    <citation type="submission" date="2021-02" db="EMBL/GenBank/DDBJ databases">
        <title>Genome sequence of Rhodospirillales sp. strain TMPK1 isolated from soil.</title>
        <authorList>
            <person name="Nakai R."/>
            <person name="Kusada H."/>
            <person name="Tamaki H."/>
        </authorList>
    </citation>
    <scope>NUCLEOTIDE SEQUENCE</scope>
    <source>
        <strain evidence="5">TMPK1</strain>
    </source>
</reference>
<evidence type="ECO:0000313" key="5">
    <source>
        <dbReference type="EMBL" id="GIL38944.1"/>
    </source>
</evidence>
<dbReference type="Gene3D" id="3.30.70.920">
    <property type="match status" value="1"/>
</dbReference>
<dbReference type="InterPro" id="IPR036388">
    <property type="entry name" value="WH-like_DNA-bd_sf"/>
</dbReference>
<dbReference type="PROSITE" id="PS00519">
    <property type="entry name" value="HTH_ASNC_1"/>
    <property type="match status" value="1"/>
</dbReference>
<evidence type="ECO:0000256" key="2">
    <source>
        <dbReference type="ARBA" id="ARBA00023125"/>
    </source>
</evidence>
<organism evidence="5 6">
    <name type="scientific">Roseiterribacter gracilis</name>
    <dbReference type="NCBI Taxonomy" id="2812848"/>
    <lineage>
        <taxon>Bacteria</taxon>
        <taxon>Pseudomonadati</taxon>
        <taxon>Pseudomonadota</taxon>
        <taxon>Alphaproteobacteria</taxon>
        <taxon>Rhodospirillales</taxon>
        <taxon>Roseiterribacteraceae</taxon>
        <taxon>Roseiterribacter</taxon>
    </lineage>
</organism>
<dbReference type="PROSITE" id="PS50956">
    <property type="entry name" value="HTH_ASNC_2"/>
    <property type="match status" value="1"/>
</dbReference>
<dbReference type="PANTHER" id="PTHR30154">
    <property type="entry name" value="LEUCINE-RESPONSIVE REGULATORY PROTEIN"/>
    <property type="match status" value="1"/>
</dbReference>
<proteinExistence type="predicted"/>
<keyword evidence="6" id="KW-1185">Reference proteome</keyword>
<dbReference type="GO" id="GO:0043565">
    <property type="term" value="F:sequence-specific DNA binding"/>
    <property type="evidence" value="ECO:0007669"/>
    <property type="project" value="InterPro"/>
</dbReference>
<dbReference type="InterPro" id="IPR011008">
    <property type="entry name" value="Dimeric_a/b-barrel"/>
</dbReference>
<dbReference type="InterPro" id="IPR019888">
    <property type="entry name" value="Tscrpt_reg_AsnC-like"/>
</dbReference>
<evidence type="ECO:0000256" key="1">
    <source>
        <dbReference type="ARBA" id="ARBA00023015"/>
    </source>
</evidence>
<dbReference type="Pfam" id="PF01037">
    <property type="entry name" value="AsnC_trans_reg"/>
    <property type="match status" value="1"/>
</dbReference>
<dbReference type="Gene3D" id="1.10.10.10">
    <property type="entry name" value="Winged helix-like DNA-binding domain superfamily/Winged helix DNA-binding domain"/>
    <property type="match status" value="1"/>
</dbReference>
<dbReference type="RefSeq" id="WP_420242044.1">
    <property type="nucleotide sequence ID" value="NZ_BOPV01000001.1"/>
</dbReference>
<evidence type="ECO:0000313" key="6">
    <source>
        <dbReference type="Proteomes" id="UP000681075"/>
    </source>
</evidence>
<dbReference type="Proteomes" id="UP000681075">
    <property type="component" value="Unassembled WGS sequence"/>
</dbReference>
<keyword evidence="1" id="KW-0805">Transcription regulation</keyword>
<evidence type="ECO:0000256" key="3">
    <source>
        <dbReference type="ARBA" id="ARBA00023163"/>
    </source>
</evidence>
<accession>A0A8S8X8F5</accession>
<dbReference type="PRINTS" id="PR00033">
    <property type="entry name" value="HTHASNC"/>
</dbReference>
<dbReference type="PANTHER" id="PTHR30154:SF34">
    <property type="entry name" value="TRANSCRIPTIONAL REGULATOR AZLB"/>
    <property type="match status" value="1"/>
</dbReference>
<keyword evidence="2" id="KW-0238">DNA-binding</keyword>
<dbReference type="InterPro" id="IPR000485">
    <property type="entry name" value="AsnC-type_HTH_dom"/>
</dbReference>
<dbReference type="InterPro" id="IPR036390">
    <property type="entry name" value="WH_DNA-bd_sf"/>
</dbReference>
<gene>
    <name evidence="5" type="primary">lrp_1</name>
    <name evidence="5" type="ORF">TMPK1_11810</name>
</gene>
<keyword evidence="3" id="KW-0804">Transcription</keyword>
<name>A0A8S8X8F5_9PROT</name>
<dbReference type="EMBL" id="BOPV01000001">
    <property type="protein sequence ID" value="GIL38944.1"/>
    <property type="molecule type" value="Genomic_DNA"/>
</dbReference>
<dbReference type="InterPro" id="IPR019885">
    <property type="entry name" value="Tscrpt_reg_HTH_AsnC-type_CS"/>
</dbReference>
<feature type="domain" description="HTH asnC-type" evidence="4">
    <location>
        <begin position="5"/>
        <end position="66"/>
    </location>
</feature>
<evidence type="ECO:0000259" key="4">
    <source>
        <dbReference type="PROSITE" id="PS50956"/>
    </source>
</evidence>
<dbReference type="GO" id="GO:0043200">
    <property type="term" value="P:response to amino acid"/>
    <property type="evidence" value="ECO:0007669"/>
    <property type="project" value="TreeGrafter"/>
</dbReference>